<dbReference type="InterPro" id="IPR050905">
    <property type="entry name" value="Plant_NBS-LRR"/>
</dbReference>
<evidence type="ECO:0000259" key="6">
    <source>
        <dbReference type="Pfam" id="PF00931"/>
    </source>
</evidence>
<dbReference type="InterPro" id="IPR002182">
    <property type="entry name" value="NB-ARC"/>
</dbReference>
<dbReference type="GO" id="GO:0043531">
    <property type="term" value="F:ADP binding"/>
    <property type="evidence" value="ECO:0007669"/>
    <property type="project" value="InterPro"/>
</dbReference>
<organism evidence="11 12">
    <name type="scientific">Nelumbo nucifera</name>
    <name type="common">Sacred lotus</name>
    <dbReference type="NCBI Taxonomy" id="4432"/>
    <lineage>
        <taxon>Eukaryota</taxon>
        <taxon>Viridiplantae</taxon>
        <taxon>Streptophyta</taxon>
        <taxon>Embryophyta</taxon>
        <taxon>Tracheophyta</taxon>
        <taxon>Spermatophyta</taxon>
        <taxon>Magnoliopsida</taxon>
        <taxon>Proteales</taxon>
        <taxon>Nelumbonaceae</taxon>
        <taxon>Nelumbo</taxon>
    </lineage>
</organism>
<dbReference type="eggNOG" id="KOG4658">
    <property type="taxonomic scope" value="Eukaryota"/>
</dbReference>
<evidence type="ECO:0000256" key="3">
    <source>
        <dbReference type="ARBA" id="ARBA00022821"/>
    </source>
</evidence>
<feature type="domain" description="RNase H type-1" evidence="7">
    <location>
        <begin position="73"/>
        <end position="146"/>
    </location>
</feature>
<dbReference type="OMA" id="WICEEGL"/>
<dbReference type="PANTHER" id="PTHR33463:SF204">
    <property type="entry name" value="NB-ARC DOMAIN-CONTAINING PROTEIN"/>
    <property type="match status" value="1"/>
</dbReference>
<sequence length="1101" mass="125739">MDRPPLSGRLVKWMMQLSKYTVEYNQPWAIKCQAAVDLLAAFPTTNDFSISEDVPRKLPMIAVVEEGEWVLTFDGSSTNTSAGAGVILMSPVGNTSAYLFKLQFPCSHNIAEYEALVSGLTIERDAGAKKVKVTGDSKLVIGKIKTMNILGKHLCGFLKRRFEEAFFLEKNFEELNREEEHLSNKKARIERKINEDTVSKMPTPETSQWLDYLRRFETEYSTLCTDFEEYRQLPRKWFAIWQRVCLGRRVATQRNEISRLKEEAKFEDGVMVDAPLQNVERSSPKDGNVRKIQNQIAQRLNLRVGNCGEESHGNNSVRRQILGKLQNKKWLLILDDMWDNVDLEGVGIPSQSRGTGSKIVLTTRSFNVCNKMETDEEIKVDVLLKKEAWELFREVVSQVVDAPEIQGIAKQIVEKCRGLPLTIKVIGGFLRKKKDVHVWKNALYEMSSAKYEIIDDKEDSVFKILKFSYDQLKTKRKKNCFLYCALFPEDSMIKIEELIYYWVGEGFISDGVVQSLDDAINRGYTIVDELCNASLLEFTKDRHGDKCVKVHDVIRDLALRITSPATSTLDNFPSDEGESGIFLVRARVEMEDPPCVEEWKQKHRISLMENGNLYYLPDRPQCDSLLTLLLQKNSKLERIPESFFEHMHNLRVLDISKTGIDDLPPSISCLVNLRGLYAMYTGLRKCPSQIGCLRSLEVLHLGGGEMEYLPTEVGQLTRLRSLIVIFSRYGGSVVVEGKRMIPRGMLSRLSLLEDLRVDNVGPGLDEDWVEIGESIAEEVDSLNKLTRLEMNFPKLDSYLKFVQESFAVKTQRLKTSHLSIGYHVKDQMSFSPLVDVGEHRLRFLDSIELLPNDDIRVTVSRATKLFLEGCTTPRKLSDLGMENFKGIKEIYIKGCERVESVIDGNDLNDSFMATHCQVLPNLQTLDLSNLDNLRSIWEGAAPPQSLNQLTSIHVYCCDNLPFIFSRCMILHLPNLQTLHVSNCLRVEEIVKEEEEEGEEKNEMVGSSSNQVDDHHDFVHLPCLSKLSLVCLPKLRRVCKRVRLALPPSVQIFISSCPEVIKQGFEWWEDDGSNSSNILHMEWDSTVVTGWREKIVKRKKMI</sequence>
<dbReference type="Pfam" id="PF00931">
    <property type="entry name" value="NB-ARC"/>
    <property type="match status" value="1"/>
</dbReference>
<dbReference type="InterPro" id="IPR032675">
    <property type="entry name" value="LRR_dom_sf"/>
</dbReference>
<dbReference type="OrthoDB" id="72369at2759"/>
<dbReference type="InParanoid" id="A0A1U8Q462"/>
<feature type="domain" description="Disease resistance R13L4/SHOC-2-like LRR" evidence="10">
    <location>
        <begin position="646"/>
        <end position="802"/>
    </location>
</feature>
<evidence type="ECO:0000256" key="1">
    <source>
        <dbReference type="ARBA" id="ARBA00008894"/>
    </source>
</evidence>
<dbReference type="RefSeq" id="XP_019053608.1">
    <property type="nucleotide sequence ID" value="XM_019198063.1"/>
</dbReference>
<keyword evidence="5" id="KW-0175">Coiled coil</keyword>
<keyword evidence="11" id="KW-1185">Reference proteome</keyword>
<dbReference type="SUPFAM" id="SSF52540">
    <property type="entry name" value="P-loop containing nucleoside triphosphate hydrolases"/>
    <property type="match status" value="1"/>
</dbReference>
<dbReference type="FunFam" id="1.10.10.10:FF:000322">
    <property type="entry name" value="Probable disease resistance protein At1g63360"/>
    <property type="match status" value="1"/>
</dbReference>
<dbReference type="GO" id="GO:0004523">
    <property type="term" value="F:RNA-DNA hybrid ribonuclease activity"/>
    <property type="evidence" value="ECO:0007669"/>
    <property type="project" value="InterPro"/>
</dbReference>
<reference evidence="12" key="1">
    <citation type="submission" date="2025-08" db="UniProtKB">
        <authorList>
            <consortium name="RefSeq"/>
        </authorList>
    </citation>
    <scope>IDENTIFICATION</scope>
</reference>
<dbReference type="Gene3D" id="1.10.8.430">
    <property type="entry name" value="Helical domain of apoptotic protease-activating factors"/>
    <property type="match status" value="1"/>
</dbReference>
<dbReference type="Gene3D" id="3.30.420.10">
    <property type="entry name" value="Ribonuclease H-like superfamily/Ribonuclease H"/>
    <property type="match status" value="1"/>
</dbReference>
<evidence type="ECO:0000259" key="10">
    <source>
        <dbReference type="Pfam" id="PF23598"/>
    </source>
</evidence>
<evidence type="ECO:0000259" key="7">
    <source>
        <dbReference type="Pfam" id="PF13456"/>
    </source>
</evidence>
<dbReference type="PRINTS" id="PR00364">
    <property type="entry name" value="DISEASERSIST"/>
</dbReference>
<dbReference type="Gene3D" id="1.10.10.10">
    <property type="entry name" value="Winged helix-like DNA-binding domain superfamily/Winged helix DNA-binding domain"/>
    <property type="match status" value="1"/>
</dbReference>
<keyword evidence="4" id="KW-0067">ATP-binding</keyword>
<dbReference type="GO" id="GO:0006952">
    <property type="term" value="P:defense response"/>
    <property type="evidence" value="ECO:0007669"/>
    <property type="project" value="UniProtKB-KW"/>
</dbReference>
<protein>
    <submittedName>
        <fullName evidence="12">Probable disease resistance protein At4g27220</fullName>
    </submittedName>
</protein>
<evidence type="ECO:0000256" key="5">
    <source>
        <dbReference type="SAM" id="Coils"/>
    </source>
</evidence>
<dbReference type="STRING" id="4432.A0A1U8Q462"/>
<dbReference type="FunFam" id="1.10.8.430:FF:000003">
    <property type="entry name" value="Probable disease resistance protein At5g66910"/>
    <property type="match status" value="1"/>
</dbReference>
<keyword evidence="2" id="KW-0677">Repeat</keyword>
<dbReference type="InterPro" id="IPR042197">
    <property type="entry name" value="Apaf_helical"/>
</dbReference>
<dbReference type="InterPro" id="IPR058922">
    <property type="entry name" value="WHD_DRP"/>
</dbReference>
<feature type="domain" description="NB-ARC" evidence="6">
    <location>
        <begin position="288"/>
        <end position="398"/>
    </location>
</feature>
<evidence type="ECO:0000313" key="12">
    <source>
        <dbReference type="RefSeq" id="XP_019053608.1"/>
    </source>
</evidence>
<dbReference type="Pfam" id="PF23247">
    <property type="entry name" value="LRR_RPS2"/>
    <property type="match status" value="1"/>
</dbReference>
<dbReference type="GeneID" id="104599110"/>
<evidence type="ECO:0000259" key="8">
    <source>
        <dbReference type="Pfam" id="PF23247"/>
    </source>
</evidence>
<evidence type="ECO:0000313" key="11">
    <source>
        <dbReference type="Proteomes" id="UP000189703"/>
    </source>
</evidence>
<feature type="domain" description="Disease resistance protein winged helix" evidence="9">
    <location>
        <begin position="486"/>
        <end position="558"/>
    </location>
</feature>
<dbReference type="InterPro" id="IPR036388">
    <property type="entry name" value="WH-like_DNA-bd_sf"/>
</dbReference>
<dbReference type="SUPFAM" id="SSF52058">
    <property type="entry name" value="L domain-like"/>
    <property type="match status" value="1"/>
</dbReference>
<dbReference type="Pfam" id="PF13456">
    <property type="entry name" value="RVT_3"/>
    <property type="match status" value="1"/>
</dbReference>
<dbReference type="AlphaFoldDB" id="A0A1U8Q462"/>
<proteinExistence type="inferred from homology"/>
<dbReference type="PANTHER" id="PTHR33463">
    <property type="entry name" value="NB-ARC DOMAIN-CONTAINING PROTEIN-RELATED"/>
    <property type="match status" value="1"/>
</dbReference>
<evidence type="ECO:0000259" key="9">
    <source>
        <dbReference type="Pfam" id="PF23559"/>
    </source>
</evidence>
<keyword evidence="3" id="KW-0611">Plant defense</keyword>
<evidence type="ECO:0000256" key="2">
    <source>
        <dbReference type="ARBA" id="ARBA00022737"/>
    </source>
</evidence>
<dbReference type="Gene3D" id="3.40.50.300">
    <property type="entry name" value="P-loop containing nucleotide triphosphate hydrolases"/>
    <property type="match status" value="1"/>
</dbReference>
<name>A0A1U8Q462_NELNU</name>
<dbReference type="KEGG" id="nnu:104599110"/>
<dbReference type="InterPro" id="IPR027417">
    <property type="entry name" value="P-loop_NTPase"/>
</dbReference>
<dbReference type="Gene3D" id="3.80.10.10">
    <property type="entry name" value="Ribonuclease Inhibitor"/>
    <property type="match status" value="2"/>
</dbReference>
<dbReference type="InterPro" id="IPR055414">
    <property type="entry name" value="LRR_R13L4/SHOC2-like"/>
</dbReference>
<evidence type="ECO:0000256" key="4">
    <source>
        <dbReference type="ARBA" id="ARBA00022840"/>
    </source>
</evidence>
<comment type="similarity">
    <text evidence="1">Belongs to the disease resistance NB-LRR family.</text>
</comment>
<dbReference type="Pfam" id="PF23598">
    <property type="entry name" value="LRR_14"/>
    <property type="match status" value="1"/>
</dbReference>
<accession>A0A1U8Q462</accession>
<keyword evidence="4" id="KW-0547">Nucleotide-binding</keyword>
<feature type="coiled-coil region" evidence="5">
    <location>
        <begin position="165"/>
        <end position="195"/>
    </location>
</feature>
<dbReference type="InterPro" id="IPR057135">
    <property type="entry name" value="At4g27190-like_LRR"/>
</dbReference>
<dbReference type="Proteomes" id="UP000189703">
    <property type="component" value="Unplaced"/>
</dbReference>
<dbReference type="InterPro" id="IPR012337">
    <property type="entry name" value="RNaseH-like_sf"/>
</dbReference>
<dbReference type="SUPFAM" id="SSF53098">
    <property type="entry name" value="Ribonuclease H-like"/>
    <property type="match status" value="1"/>
</dbReference>
<dbReference type="InterPro" id="IPR036397">
    <property type="entry name" value="RNaseH_sf"/>
</dbReference>
<dbReference type="InterPro" id="IPR002156">
    <property type="entry name" value="RNaseH_domain"/>
</dbReference>
<dbReference type="Pfam" id="PF23559">
    <property type="entry name" value="WHD_DRP"/>
    <property type="match status" value="1"/>
</dbReference>
<dbReference type="GO" id="GO:0003676">
    <property type="term" value="F:nucleic acid binding"/>
    <property type="evidence" value="ECO:0007669"/>
    <property type="project" value="InterPro"/>
</dbReference>
<feature type="domain" description="Disease resistance protein At4g27190-like leucine-rich repeats" evidence="8">
    <location>
        <begin position="864"/>
        <end position="983"/>
    </location>
</feature>
<dbReference type="GO" id="GO:0005524">
    <property type="term" value="F:ATP binding"/>
    <property type="evidence" value="ECO:0007669"/>
    <property type="project" value="UniProtKB-KW"/>
</dbReference>
<gene>
    <name evidence="12" type="primary">LOC104599110</name>
</gene>